<reference evidence="3 4" key="1">
    <citation type="submission" date="2014-11" db="EMBL/GenBank/DDBJ databases">
        <authorList>
            <person name="Zhu J."/>
            <person name="Qi W."/>
            <person name="Song R."/>
        </authorList>
    </citation>
    <scope>NUCLEOTIDE SEQUENCE [LARGE SCALE GENOMIC DNA]</scope>
</reference>
<dbReference type="AlphaFoldDB" id="A0A0G4G6A0"/>
<feature type="compositionally biased region" description="Basic residues" evidence="1">
    <location>
        <begin position="158"/>
        <end position="196"/>
    </location>
</feature>
<dbReference type="Proteomes" id="UP000041254">
    <property type="component" value="Unassembled WGS sequence"/>
</dbReference>
<gene>
    <name evidence="3" type="ORF">Vbra_295</name>
</gene>
<keyword evidence="2" id="KW-0732">Signal</keyword>
<evidence type="ECO:0000256" key="2">
    <source>
        <dbReference type="SAM" id="SignalP"/>
    </source>
</evidence>
<evidence type="ECO:0000313" key="4">
    <source>
        <dbReference type="Proteomes" id="UP000041254"/>
    </source>
</evidence>
<feature type="signal peptide" evidence="2">
    <location>
        <begin position="1"/>
        <end position="20"/>
    </location>
</feature>
<feature type="chain" id="PRO_5005189545" evidence="2">
    <location>
        <begin position="21"/>
        <end position="196"/>
    </location>
</feature>
<evidence type="ECO:0000313" key="3">
    <source>
        <dbReference type="EMBL" id="CEM24051.1"/>
    </source>
</evidence>
<feature type="region of interest" description="Disordered" evidence="1">
    <location>
        <begin position="103"/>
        <end position="196"/>
    </location>
</feature>
<sequence length="196" mass="22017">MVMKLRVCLGGLLLAGVIDAAPDAPPDGKKPAKELECQSCIECRQPIGCPCQCDNMCISGKCHDGICVAAGFLRRMQDDEDDSNMPIDNDTDEDAEEGALAIPDGVEVADGEPVDPEEDEDSPLDVAETPGEDLAAPEDQGNEEGNGGAQLRSLGPWGRRHRRHRRRWRRRHRRWHRRHHGHHHHHHHHGHHRHHH</sequence>
<dbReference type="InParanoid" id="A0A0G4G6A0"/>
<name>A0A0G4G6A0_VITBC</name>
<proteinExistence type="predicted"/>
<accession>A0A0G4G6A0</accession>
<evidence type="ECO:0000256" key="1">
    <source>
        <dbReference type="SAM" id="MobiDB-lite"/>
    </source>
</evidence>
<protein>
    <submittedName>
        <fullName evidence="3">Uncharacterized protein</fullName>
    </submittedName>
</protein>
<organism evidence="3 4">
    <name type="scientific">Vitrella brassicaformis (strain CCMP3155)</name>
    <dbReference type="NCBI Taxonomy" id="1169540"/>
    <lineage>
        <taxon>Eukaryota</taxon>
        <taxon>Sar</taxon>
        <taxon>Alveolata</taxon>
        <taxon>Colpodellida</taxon>
        <taxon>Vitrellaceae</taxon>
        <taxon>Vitrella</taxon>
    </lineage>
</organism>
<keyword evidence="4" id="KW-1185">Reference proteome</keyword>
<feature type="compositionally biased region" description="Acidic residues" evidence="1">
    <location>
        <begin position="107"/>
        <end position="123"/>
    </location>
</feature>
<dbReference type="VEuPathDB" id="CryptoDB:Vbra_295"/>
<dbReference type="EMBL" id="CDMY01000577">
    <property type="protein sequence ID" value="CEM24051.1"/>
    <property type="molecule type" value="Genomic_DNA"/>
</dbReference>